<feature type="chain" id="PRO_5039156932" evidence="6">
    <location>
        <begin position="32"/>
        <end position="341"/>
    </location>
</feature>
<comment type="similarity">
    <text evidence="1 4">Belongs to the bacterial solute-binding protein 3 family.</text>
</comment>
<evidence type="ECO:0000256" key="4">
    <source>
        <dbReference type="RuleBase" id="RU003744"/>
    </source>
</evidence>
<evidence type="ECO:0000256" key="1">
    <source>
        <dbReference type="ARBA" id="ARBA00010333"/>
    </source>
</evidence>
<keyword evidence="9" id="KW-1185">Reference proteome</keyword>
<dbReference type="PROSITE" id="PS01039">
    <property type="entry name" value="SBP_BACTERIAL_3"/>
    <property type="match status" value="1"/>
</dbReference>
<evidence type="ECO:0000256" key="3">
    <source>
        <dbReference type="ARBA" id="ARBA00022729"/>
    </source>
</evidence>
<protein>
    <submittedName>
        <fullName evidence="8">Putative glutamine-binding protein GlnH</fullName>
    </submittedName>
</protein>
<evidence type="ECO:0000259" key="7">
    <source>
        <dbReference type="SMART" id="SM00062"/>
    </source>
</evidence>
<proteinExistence type="inferred from homology"/>
<dbReference type="PANTHER" id="PTHR30085:SF6">
    <property type="entry name" value="ABC TRANSPORTER GLUTAMINE-BINDING PROTEIN GLNH"/>
    <property type="match status" value="1"/>
</dbReference>
<dbReference type="Proteomes" id="UP000298860">
    <property type="component" value="Unassembled WGS sequence"/>
</dbReference>
<dbReference type="GO" id="GO:0030288">
    <property type="term" value="C:outer membrane-bounded periplasmic space"/>
    <property type="evidence" value="ECO:0007669"/>
    <property type="project" value="TreeGrafter"/>
</dbReference>
<dbReference type="Gene3D" id="3.40.190.10">
    <property type="entry name" value="Periplasmic binding protein-like II"/>
    <property type="match status" value="2"/>
</dbReference>
<dbReference type="InterPro" id="IPR001638">
    <property type="entry name" value="Solute-binding_3/MltF_N"/>
</dbReference>
<keyword evidence="2" id="KW-0813">Transport</keyword>
<evidence type="ECO:0000256" key="2">
    <source>
        <dbReference type="ARBA" id="ARBA00022448"/>
    </source>
</evidence>
<feature type="domain" description="Solute-binding protein family 3/N-terminal" evidence="7">
    <location>
        <begin position="106"/>
        <end position="328"/>
    </location>
</feature>
<evidence type="ECO:0000256" key="6">
    <source>
        <dbReference type="SAM" id="SignalP"/>
    </source>
</evidence>
<dbReference type="GO" id="GO:0005576">
    <property type="term" value="C:extracellular region"/>
    <property type="evidence" value="ECO:0007669"/>
    <property type="project" value="TreeGrafter"/>
</dbReference>
<name>A0A4D4J6F0_9PSEU</name>
<evidence type="ECO:0000256" key="5">
    <source>
        <dbReference type="SAM" id="MobiDB-lite"/>
    </source>
</evidence>
<dbReference type="InterPro" id="IPR018313">
    <property type="entry name" value="SBP_3_CS"/>
</dbReference>
<reference evidence="9" key="1">
    <citation type="submission" date="2019-04" db="EMBL/GenBank/DDBJ databases">
        <title>Draft genome sequence of Pseudonocardiaceae bacterium SL3-2-4.</title>
        <authorList>
            <person name="Ningsih F."/>
            <person name="Yokota A."/>
            <person name="Sakai Y."/>
            <person name="Nanatani K."/>
            <person name="Yabe S."/>
            <person name="Oetari A."/>
            <person name="Sjamsuridzal W."/>
        </authorList>
    </citation>
    <scope>NUCLEOTIDE SEQUENCE [LARGE SCALE GENOMIC DNA]</scope>
    <source>
        <strain evidence="9">SL3-2-4</strain>
    </source>
</reference>
<dbReference type="Pfam" id="PF00497">
    <property type="entry name" value="SBP_bac_3"/>
    <property type="match status" value="1"/>
</dbReference>
<evidence type="ECO:0000313" key="9">
    <source>
        <dbReference type="Proteomes" id="UP000298860"/>
    </source>
</evidence>
<dbReference type="EMBL" id="BJFL01000004">
    <property type="protein sequence ID" value="GDY29547.1"/>
    <property type="molecule type" value="Genomic_DNA"/>
</dbReference>
<gene>
    <name evidence="8" type="ORF">GTS_11800</name>
</gene>
<dbReference type="PANTHER" id="PTHR30085">
    <property type="entry name" value="AMINO ACID ABC TRANSPORTER PERMEASE"/>
    <property type="match status" value="1"/>
</dbReference>
<dbReference type="AlphaFoldDB" id="A0A4D4J6F0"/>
<dbReference type="GO" id="GO:0006865">
    <property type="term" value="P:amino acid transport"/>
    <property type="evidence" value="ECO:0007669"/>
    <property type="project" value="TreeGrafter"/>
</dbReference>
<feature type="signal peptide" evidence="6">
    <location>
        <begin position="1"/>
        <end position="31"/>
    </location>
</feature>
<keyword evidence="3 6" id="KW-0732">Signal</keyword>
<sequence>MAADAGVLVNRRARLALAAAALAAMAVSGCAGQPPADGGGGGADVPVSAAEPAPLGVTTVPAEPPEPPTQAAACDPTASLRPTGPLPPSGQMPPGSTMERILQRGRLIVGVDQSSYLFGFRDPFTGAIQGFDIDVIRQVAQAIFGDPNRVQYVVVSSADRVPVLQRGDVDLVASTLTITCDRARAVDFSTVYYDAGQRILVRRDSGFRGLDDLHGRPVCAAKGSTSIHHVAQAASHPVVVGVDDWGDCLVMLQQGQVDAISTDDAVLAGMVAQDPYTVVVGPRFTDEPYGVGVPKGAEDMVRFVNAVLDRMRADGGWQASYQHWLGAALGPAQPPPARYRD</sequence>
<feature type="region of interest" description="Disordered" evidence="5">
    <location>
        <begin position="55"/>
        <end position="97"/>
    </location>
</feature>
<dbReference type="InterPro" id="IPR051455">
    <property type="entry name" value="Bact_solute-bind_prot3"/>
</dbReference>
<dbReference type="SUPFAM" id="SSF53850">
    <property type="entry name" value="Periplasmic binding protein-like II"/>
    <property type="match status" value="1"/>
</dbReference>
<evidence type="ECO:0000313" key="8">
    <source>
        <dbReference type="EMBL" id="GDY29547.1"/>
    </source>
</evidence>
<organism evidence="8 9">
    <name type="scientific">Gandjariella thermophila</name>
    <dbReference type="NCBI Taxonomy" id="1931992"/>
    <lineage>
        <taxon>Bacteria</taxon>
        <taxon>Bacillati</taxon>
        <taxon>Actinomycetota</taxon>
        <taxon>Actinomycetes</taxon>
        <taxon>Pseudonocardiales</taxon>
        <taxon>Pseudonocardiaceae</taxon>
        <taxon>Gandjariella</taxon>
    </lineage>
</organism>
<dbReference type="CDD" id="cd13690">
    <property type="entry name" value="PBP2_GluB"/>
    <property type="match status" value="1"/>
</dbReference>
<comment type="caution">
    <text evidence="8">The sequence shown here is derived from an EMBL/GenBank/DDBJ whole genome shotgun (WGS) entry which is preliminary data.</text>
</comment>
<accession>A0A4D4J6F0</accession>
<dbReference type="SMART" id="SM00062">
    <property type="entry name" value="PBPb"/>
    <property type="match status" value="1"/>
</dbReference>